<organism evidence="1 2">
    <name type="scientific">Mya arenaria</name>
    <name type="common">Soft-shell clam</name>
    <dbReference type="NCBI Taxonomy" id="6604"/>
    <lineage>
        <taxon>Eukaryota</taxon>
        <taxon>Metazoa</taxon>
        <taxon>Spiralia</taxon>
        <taxon>Lophotrochozoa</taxon>
        <taxon>Mollusca</taxon>
        <taxon>Bivalvia</taxon>
        <taxon>Autobranchia</taxon>
        <taxon>Heteroconchia</taxon>
        <taxon>Euheterodonta</taxon>
        <taxon>Imparidentia</taxon>
        <taxon>Neoheterodontei</taxon>
        <taxon>Myida</taxon>
        <taxon>Myoidea</taxon>
        <taxon>Myidae</taxon>
        <taxon>Mya</taxon>
    </lineage>
</organism>
<reference evidence="1" key="1">
    <citation type="submission" date="2022-11" db="EMBL/GenBank/DDBJ databases">
        <title>Centuries of genome instability and evolution in soft-shell clam transmissible cancer (bioRxiv).</title>
        <authorList>
            <person name="Hart S.F.M."/>
            <person name="Yonemitsu M.A."/>
            <person name="Giersch R.M."/>
            <person name="Beal B.F."/>
            <person name="Arriagada G."/>
            <person name="Davis B.W."/>
            <person name="Ostrander E.A."/>
            <person name="Goff S.P."/>
            <person name="Metzger M.J."/>
        </authorList>
    </citation>
    <scope>NUCLEOTIDE SEQUENCE</scope>
    <source>
        <strain evidence="1">MELC-2E11</strain>
        <tissue evidence="1">Siphon/mantle</tissue>
    </source>
</reference>
<sequence>MQVVAPEWFFSGTTYWSEQVVYRQVLAFGRLFSGIVRGNEQVGFLIHLPAVSGPMASLVKSSRKVFTRMWRTSCDFPVEGLCRYIEGSSPRVFWPGIMALYKVRFAPPDRRVSAHFVQTGWYNVQGIAEN</sequence>
<evidence type="ECO:0000313" key="2">
    <source>
        <dbReference type="Proteomes" id="UP001164746"/>
    </source>
</evidence>
<dbReference type="EMBL" id="CP111012">
    <property type="protein sequence ID" value="WAQ94354.1"/>
    <property type="molecule type" value="Genomic_DNA"/>
</dbReference>
<keyword evidence="2" id="KW-1185">Reference proteome</keyword>
<proteinExistence type="predicted"/>
<name>A0ABY7DD85_MYAAR</name>
<protein>
    <submittedName>
        <fullName evidence="1">Uncharacterized protein</fullName>
    </submittedName>
</protein>
<accession>A0ABY7DD85</accession>
<evidence type="ECO:0000313" key="1">
    <source>
        <dbReference type="EMBL" id="WAQ94354.1"/>
    </source>
</evidence>
<dbReference type="Proteomes" id="UP001164746">
    <property type="component" value="Chromosome 1"/>
</dbReference>
<gene>
    <name evidence="1" type="ORF">MAR_006825</name>
</gene>